<gene>
    <name evidence="3" type="ORF">ACFPB0_02890</name>
</gene>
<proteinExistence type="inferred from homology"/>
<dbReference type="Gene3D" id="3.30.530.20">
    <property type="match status" value="1"/>
</dbReference>
<dbReference type="Proteomes" id="UP001596024">
    <property type="component" value="Unassembled WGS sequence"/>
</dbReference>
<evidence type="ECO:0000313" key="3">
    <source>
        <dbReference type="EMBL" id="MFC4724227.1"/>
    </source>
</evidence>
<feature type="domain" description="Activator of Hsp90 ATPase homologue 1/2-like C-terminal" evidence="2">
    <location>
        <begin position="6"/>
        <end position="141"/>
    </location>
</feature>
<dbReference type="Pfam" id="PF08327">
    <property type="entry name" value="AHSA1"/>
    <property type="match status" value="1"/>
</dbReference>
<keyword evidence="4" id="KW-1185">Reference proteome</keyword>
<dbReference type="SUPFAM" id="SSF55961">
    <property type="entry name" value="Bet v1-like"/>
    <property type="match status" value="1"/>
</dbReference>
<dbReference type="RefSeq" id="WP_371394910.1">
    <property type="nucleotide sequence ID" value="NZ_CP163421.1"/>
</dbReference>
<evidence type="ECO:0000313" key="4">
    <source>
        <dbReference type="Proteomes" id="UP001596024"/>
    </source>
</evidence>
<name>A0ABV9N7J9_9PROT</name>
<sequence>MSRFIDAPVALVWEAWTKPEHFVKWWTPRPWQTVAADMVLRPGGLFHTVMRSPEGKEFDNKGMFIDVQSERLIAFTDALDDDWRPTADAFFSALIYFEPEGEGTRYTAYALHKDEAGCKRHVDMGFHEGWGTALTQLQEVVAELKAGRA</sequence>
<protein>
    <submittedName>
        <fullName evidence="3">SRPBCC family protein</fullName>
    </submittedName>
</protein>
<dbReference type="EMBL" id="JBHSGQ010000001">
    <property type="protein sequence ID" value="MFC4724227.1"/>
    <property type="molecule type" value="Genomic_DNA"/>
</dbReference>
<comment type="caution">
    <text evidence="3">The sequence shown here is derived from an EMBL/GenBank/DDBJ whole genome shotgun (WGS) entry which is preliminary data.</text>
</comment>
<accession>A0ABV9N7J9</accession>
<dbReference type="InterPro" id="IPR013538">
    <property type="entry name" value="ASHA1/2-like_C"/>
</dbReference>
<evidence type="ECO:0000259" key="2">
    <source>
        <dbReference type="Pfam" id="PF08327"/>
    </source>
</evidence>
<dbReference type="InterPro" id="IPR023393">
    <property type="entry name" value="START-like_dom_sf"/>
</dbReference>
<comment type="similarity">
    <text evidence="1">Belongs to the AHA1 family.</text>
</comment>
<dbReference type="CDD" id="cd08896">
    <property type="entry name" value="SRPBCC_CalC_Aha1-like_3"/>
    <property type="match status" value="1"/>
</dbReference>
<organism evidence="3 4">
    <name type="scientific">Glycocaulis abyssi</name>
    <dbReference type="NCBI Taxonomy" id="1433403"/>
    <lineage>
        <taxon>Bacteria</taxon>
        <taxon>Pseudomonadati</taxon>
        <taxon>Pseudomonadota</taxon>
        <taxon>Alphaproteobacteria</taxon>
        <taxon>Maricaulales</taxon>
        <taxon>Maricaulaceae</taxon>
        <taxon>Glycocaulis</taxon>
    </lineage>
</organism>
<reference evidence="4" key="1">
    <citation type="journal article" date="2019" name="Int. J. Syst. Evol. Microbiol.">
        <title>The Global Catalogue of Microorganisms (GCM) 10K type strain sequencing project: providing services to taxonomists for standard genome sequencing and annotation.</title>
        <authorList>
            <consortium name="The Broad Institute Genomics Platform"/>
            <consortium name="The Broad Institute Genome Sequencing Center for Infectious Disease"/>
            <person name="Wu L."/>
            <person name="Ma J."/>
        </authorList>
    </citation>
    <scope>NUCLEOTIDE SEQUENCE [LARGE SCALE GENOMIC DNA]</scope>
    <source>
        <strain evidence="4">CCUG 62981</strain>
    </source>
</reference>
<evidence type="ECO:0000256" key="1">
    <source>
        <dbReference type="ARBA" id="ARBA00006817"/>
    </source>
</evidence>